<feature type="modified residue" description="N6-(pyridoxal phosphate)lysine" evidence="9">
    <location>
        <position position="209"/>
    </location>
</feature>
<dbReference type="RefSeq" id="WP_073278007.1">
    <property type="nucleotide sequence ID" value="NZ_FRAC01000017.1"/>
</dbReference>
<dbReference type="InterPro" id="IPR004839">
    <property type="entry name" value="Aminotransferase_I/II_large"/>
</dbReference>
<dbReference type="AlphaFoldDB" id="A0A1M6VBW9"/>
<dbReference type="EMBL" id="FRAC01000017">
    <property type="protein sequence ID" value="SHK78949.1"/>
    <property type="molecule type" value="Genomic_DNA"/>
</dbReference>
<dbReference type="PROSITE" id="PS00599">
    <property type="entry name" value="AA_TRANSFER_CLASS_2"/>
    <property type="match status" value="1"/>
</dbReference>
<evidence type="ECO:0000256" key="1">
    <source>
        <dbReference type="ARBA" id="ARBA00001933"/>
    </source>
</evidence>
<evidence type="ECO:0000259" key="10">
    <source>
        <dbReference type="Pfam" id="PF00155"/>
    </source>
</evidence>
<keyword evidence="5 9" id="KW-0028">Amino-acid biosynthesis</keyword>
<dbReference type="GO" id="GO:0030170">
    <property type="term" value="F:pyridoxal phosphate binding"/>
    <property type="evidence" value="ECO:0007669"/>
    <property type="project" value="InterPro"/>
</dbReference>
<dbReference type="InterPro" id="IPR005861">
    <property type="entry name" value="HisP_aminotrans"/>
</dbReference>
<dbReference type="PANTHER" id="PTHR42885">
    <property type="entry name" value="HISTIDINOL-PHOSPHATE AMINOTRANSFERASE-RELATED"/>
    <property type="match status" value="1"/>
</dbReference>
<evidence type="ECO:0000256" key="3">
    <source>
        <dbReference type="ARBA" id="ARBA00011738"/>
    </source>
</evidence>
<dbReference type="NCBIfam" id="TIGR01141">
    <property type="entry name" value="hisC"/>
    <property type="match status" value="1"/>
</dbReference>
<reference evidence="11 12" key="1">
    <citation type="submission" date="2016-11" db="EMBL/GenBank/DDBJ databases">
        <authorList>
            <person name="Jaros S."/>
            <person name="Januszkiewicz K."/>
            <person name="Wedrychowicz H."/>
        </authorList>
    </citation>
    <scope>NUCLEOTIDE SEQUENCE [LARGE SCALE GENOMIC DNA]</scope>
    <source>
        <strain evidence="11 12">DSM 15929</strain>
    </source>
</reference>
<evidence type="ECO:0000256" key="9">
    <source>
        <dbReference type="HAMAP-Rule" id="MF_01023"/>
    </source>
</evidence>
<dbReference type="GO" id="GO:0000105">
    <property type="term" value="P:L-histidine biosynthetic process"/>
    <property type="evidence" value="ECO:0007669"/>
    <property type="project" value="UniProtKB-UniRule"/>
</dbReference>
<evidence type="ECO:0000256" key="6">
    <source>
        <dbReference type="ARBA" id="ARBA00022679"/>
    </source>
</evidence>
<dbReference type="PANTHER" id="PTHR42885:SF2">
    <property type="entry name" value="HISTIDINOL-PHOSPHATE AMINOTRANSFERASE"/>
    <property type="match status" value="1"/>
</dbReference>
<feature type="domain" description="Aminotransferase class I/classII large" evidence="10">
    <location>
        <begin position="24"/>
        <end position="345"/>
    </location>
</feature>
<dbReference type="UniPathway" id="UPA00031">
    <property type="reaction ID" value="UER00012"/>
</dbReference>
<dbReference type="SUPFAM" id="SSF53383">
    <property type="entry name" value="PLP-dependent transferases"/>
    <property type="match status" value="1"/>
</dbReference>
<dbReference type="STRING" id="1121322.SAMN02745136_03360"/>
<name>A0A1M6VBW9_9FIRM</name>
<evidence type="ECO:0000256" key="4">
    <source>
        <dbReference type="ARBA" id="ARBA00022576"/>
    </source>
</evidence>
<gene>
    <name evidence="9" type="primary">hisC</name>
    <name evidence="11" type="ORF">SAMN02745136_03360</name>
</gene>
<sequence>MKQWEQYFRKVVPYVPGEQPNQPGMIKLNTNENPYPPSPKVKKAVEEFKTDNLRLYPDPASTVLTEALGKAYSLKNEQIFVGVGSDDVLATAFLTFFNSEEPILFPDITYSFYEVWAALYNIPYETLPLKEDFTIRKEDYYRKNGGIVIANPNAPTSLSLELDAVRDILEHNRESIVIVDEAYVDFGGESALSLLKEFENLLVVQTFSKSYSMAGIRIGYAFGAPSLIKALNDVKYSYNSYTMNQPSLYYGAEAVRDSDYHKEIIERIRKTRARTAENLCELGFTILDSRTNFLFAAHREVPAELIFEKLREKKIYVRYFKKPRIDNYLRITIGTDEEMAAFIDAVSGIIKTSILTNH</sequence>
<evidence type="ECO:0000313" key="12">
    <source>
        <dbReference type="Proteomes" id="UP000184386"/>
    </source>
</evidence>
<dbReference type="InterPro" id="IPR015421">
    <property type="entry name" value="PyrdxlP-dep_Trfase_major"/>
</dbReference>
<organism evidence="11 12">
    <name type="scientific">Anaerocolumna jejuensis DSM 15929</name>
    <dbReference type="NCBI Taxonomy" id="1121322"/>
    <lineage>
        <taxon>Bacteria</taxon>
        <taxon>Bacillati</taxon>
        <taxon>Bacillota</taxon>
        <taxon>Clostridia</taxon>
        <taxon>Lachnospirales</taxon>
        <taxon>Lachnospiraceae</taxon>
        <taxon>Anaerocolumna</taxon>
    </lineage>
</organism>
<dbReference type="InterPro" id="IPR015424">
    <property type="entry name" value="PyrdxlP-dep_Trfase"/>
</dbReference>
<dbReference type="InterPro" id="IPR001917">
    <property type="entry name" value="Aminotrans_II_pyridoxalP_BS"/>
</dbReference>
<protein>
    <recommendedName>
        <fullName evidence="9">Histidinol-phosphate aminotransferase</fullName>
        <ecNumber evidence="9">2.6.1.9</ecNumber>
    </recommendedName>
    <alternativeName>
        <fullName evidence="9">Imidazole acetol-phosphate transaminase</fullName>
    </alternativeName>
</protein>
<comment type="subunit">
    <text evidence="3 9">Homodimer.</text>
</comment>
<evidence type="ECO:0000313" key="11">
    <source>
        <dbReference type="EMBL" id="SHK78949.1"/>
    </source>
</evidence>
<dbReference type="OrthoDB" id="9813612at2"/>
<dbReference type="InterPro" id="IPR015422">
    <property type="entry name" value="PyrdxlP-dep_Trfase_small"/>
</dbReference>
<dbReference type="Gene3D" id="3.40.640.10">
    <property type="entry name" value="Type I PLP-dependent aspartate aminotransferase-like (Major domain)"/>
    <property type="match status" value="1"/>
</dbReference>
<dbReference type="Proteomes" id="UP000184386">
    <property type="component" value="Unassembled WGS sequence"/>
</dbReference>
<accession>A0A1M6VBW9</accession>
<comment type="catalytic activity">
    <reaction evidence="9">
        <text>L-histidinol phosphate + 2-oxoglutarate = 3-(imidazol-4-yl)-2-oxopropyl phosphate + L-glutamate</text>
        <dbReference type="Rhea" id="RHEA:23744"/>
        <dbReference type="ChEBI" id="CHEBI:16810"/>
        <dbReference type="ChEBI" id="CHEBI:29985"/>
        <dbReference type="ChEBI" id="CHEBI:57766"/>
        <dbReference type="ChEBI" id="CHEBI:57980"/>
        <dbReference type="EC" id="2.6.1.9"/>
    </reaction>
</comment>
<dbReference type="HAMAP" id="MF_01023">
    <property type="entry name" value="HisC_aminotrans_2"/>
    <property type="match status" value="1"/>
</dbReference>
<evidence type="ECO:0000256" key="8">
    <source>
        <dbReference type="ARBA" id="ARBA00023102"/>
    </source>
</evidence>
<evidence type="ECO:0000256" key="7">
    <source>
        <dbReference type="ARBA" id="ARBA00022898"/>
    </source>
</evidence>
<dbReference type="GO" id="GO:0004400">
    <property type="term" value="F:histidinol-phosphate transaminase activity"/>
    <property type="evidence" value="ECO:0007669"/>
    <property type="project" value="UniProtKB-UniRule"/>
</dbReference>
<keyword evidence="4 9" id="KW-0032">Aminotransferase</keyword>
<proteinExistence type="inferred from homology"/>
<dbReference type="Pfam" id="PF00155">
    <property type="entry name" value="Aminotran_1_2"/>
    <property type="match status" value="1"/>
</dbReference>
<evidence type="ECO:0000256" key="5">
    <source>
        <dbReference type="ARBA" id="ARBA00022605"/>
    </source>
</evidence>
<comment type="cofactor">
    <cofactor evidence="1 9">
        <name>pyridoxal 5'-phosphate</name>
        <dbReference type="ChEBI" id="CHEBI:597326"/>
    </cofactor>
</comment>
<keyword evidence="7 9" id="KW-0663">Pyridoxal phosphate</keyword>
<dbReference type="CDD" id="cd00609">
    <property type="entry name" value="AAT_like"/>
    <property type="match status" value="1"/>
</dbReference>
<dbReference type="Gene3D" id="3.90.1150.10">
    <property type="entry name" value="Aspartate Aminotransferase, domain 1"/>
    <property type="match status" value="1"/>
</dbReference>
<evidence type="ECO:0000256" key="2">
    <source>
        <dbReference type="ARBA" id="ARBA00007970"/>
    </source>
</evidence>
<keyword evidence="12" id="KW-1185">Reference proteome</keyword>
<comment type="pathway">
    <text evidence="9">Amino-acid biosynthesis; L-histidine biosynthesis; L-histidine from 5-phospho-alpha-D-ribose 1-diphosphate: step 7/9.</text>
</comment>
<comment type="similarity">
    <text evidence="2 9">Belongs to the class-II pyridoxal-phosphate-dependent aminotransferase family. Histidinol-phosphate aminotransferase subfamily.</text>
</comment>
<dbReference type="EC" id="2.6.1.9" evidence="9"/>
<keyword evidence="8 9" id="KW-0368">Histidine biosynthesis</keyword>
<keyword evidence="6 9" id="KW-0808">Transferase</keyword>